<evidence type="ECO:0000256" key="1">
    <source>
        <dbReference type="ARBA" id="ARBA00009477"/>
    </source>
</evidence>
<evidence type="ECO:0000259" key="4">
    <source>
        <dbReference type="Pfam" id="PF25954"/>
    </source>
</evidence>
<keyword evidence="2" id="KW-0472">Membrane</keyword>
<evidence type="ECO:0000313" key="6">
    <source>
        <dbReference type="EMBL" id="ETR74266.1"/>
    </source>
</evidence>
<dbReference type="Pfam" id="PF25917">
    <property type="entry name" value="BSH_RND"/>
    <property type="match status" value="1"/>
</dbReference>
<proteinExistence type="inferred from homology"/>
<dbReference type="Pfam" id="PF25989">
    <property type="entry name" value="YknX_C"/>
    <property type="match status" value="1"/>
</dbReference>
<feature type="transmembrane region" description="Helical" evidence="2">
    <location>
        <begin position="12"/>
        <end position="33"/>
    </location>
</feature>
<evidence type="ECO:0000313" key="7">
    <source>
        <dbReference type="Proteomes" id="UP000189670"/>
    </source>
</evidence>
<feature type="domain" description="CusB-like beta-barrel" evidence="4">
    <location>
        <begin position="218"/>
        <end position="289"/>
    </location>
</feature>
<evidence type="ECO:0000259" key="3">
    <source>
        <dbReference type="Pfam" id="PF25917"/>
    </source>
</evidence>
<feature type="domain" description="Multidrug resistance protein MdtA-like barrel-sandwich hybrid" evidence="3">
    <location>
        <begin position="87"/>
        <end position="207"/>
    </location>
</feature>
<protein>
    <submittedName>
        <fullName evidence="6">RND family efflux transporter MFP subunit</fullName>
    </submittedName>
</protein>
<evidence type="ECO:0000256" key="2">
    <source>
        <dbReference type="SAM" id="Phobius"/>
    </source>
</evidence>
<dbReference type="InterPro" id="IPR058792">
    <property type="entry name" value="Beta-barrel_RND_2"/>
</dbReference>
<reference evidence="7" key="1">
    <citation type="submission" date="2012-11" db="EMBL/GenBank/DDBJ databases">
        <authorList>
            <person name="Lucero-Rivera Y.E."/>
            <person name="Tovar-Ramirez D."/>
        </authorList>
    </citation>
    <scope>NUCLEOTIDE SEQUENCE [LARGE SCALE GENOMIC DNA]</scope>
    <source>
        <strain evidence="7">Araruama</strain>
    </source>
</reference>
<accession>A0A1V1PHI1</accession>
<dbReference type="Gene3D" id="2.40.30.170">
    <property type="match status" value="1"/>
</dbReference>
<keyword evidence="2" id="KW-0812">Transmembrane</keyword>
<dbReference type="Pfam" id="PF25954">
    <property type="entry name" value="Beta-barrel_RND_2"/>
    <property type="match status" value="1"/>
</dbReference>
<dbReference type="Gene3D" id="1.10.287.470">
    <property type="entry name" value="Helix hairpin bin"/>
    <property type="match status" value="1"/>
</dbReference>
<dbReference type="InterPro" id="IPR058637">
    <property type="entry name" value="YknX-like_C"/>
</dbReference>
<dbReference type="SUPFAM" id="SSF111369">
    <property type="entry name" value="HlyD-like secretion proteins"/>
    <property type="match status" value="1"/>
</dbReference>
<dbReference type="EMBL" id="ATBP01000014">
    <property type="protein sequence ID" value="ETR74266.1"/>
    <property type="molecule type" value="Genomic_DNA"/>
</dbReference>
<dbReference type="Gene3D" id="2.40.420.20">
    <property type="match status" value="1"/>
</dbReference>
<dbReference type="GO" id="GO:0015562">
    <property type="term" value="F:efflux transmembrane transporter activity"/>
    <property type="evidence" value="ECO:0007669"/>
    <property type="project" value="TreeGrafter"/>
</dbReference>
<evidence type="ECO:0000259" key="5">
    <source>
        <dbReference type="Pfam" id="PF25989"/>
    </source>
</evidence>
<name>A0A1V1PHI1_9BACT</name>
<dbReference type="InterPro" id="IPR058625">
    <property type="entry name" value="MdtA-like_BSH"/>
</dbReference>
<comment type="caution">
    <text evidence="6">The sequence shown here is derived from an EMBL/GenBank/DDBJ whole genome shotgun (WGS) entry which is preliminary data.</text>
</comment>
<dbReference type="GO" id="GO:1990281">
    <property type="term" value="C:efflux pump complex"/>
    <property type="evidence" value="ECO:0007669"/>
    <property type="project" value="TreeGrafter"/>
</dbReference>
<dbReference type="AlphaFoldDB" id="A0A1V1PHI1"/>
<dbReference type="PANTHER" id="PTHR30469:SF15">
    <property type="entry name" value="HLYD FAMILY OF SECRETION PROTEINS"/>
    <property type="match status" value="1"/>
</dbReference>
<comment type="similarity">
    <text evidence="1">Belongs to the membrane fusion protein (MFP) (TC 8.A.1) family.</text>
</comment>
<dbReference type="Proteomes" id="UP000189670">
    <property type="component" value="Unassembled WGS sequence"/>
</dbReference>
<dbReference type="Gene3D" id="2.40.50.100">
    <property type="match status" value="1"/>
</dbReference>
<sequence>MSSTFKSWIIRIWARVPMFLALIVLCVFAAWLYQNVEAKKAAIAAQKAAQLKEERPKINVITLRLRPEPIQDRINFPGIVKAWVRLDVLSEVQGRITQLSVKEGDTVRKGQLLAKIDARDYKNALLSIKASYKAALSSVNRLKELHQKQLATQSQLDEAVSRMDSLKANMDTASLNLERCAIRAPISGIINLRYVEKGQYINMADQILEVIQFDRVKIAVGIPESDVDAVRGLDRFRVTIDALDKTFTARKYFLSKTADESARLYNLEMIVDNSGYEILPDMFARVEIIKREVKNGISAPLYSILTRNNQRLAYVEKEGIAHVRNVSLGLQDKWRIEIKEGLQPDERLIVMGHRDVSDGQPIHVIRTIDNIEELEK</sequence>
<feature type="domain" description="YknX-like C-terminal permuted SH3-like" evidence="5">
    <location>
        <begin position="299"/>
        <end position="364"/>
    </location>
</feature>
<gene>
    <name evidence="6" type="ORF">OMM_00328</name>
</gene>
<dbReference type="NCBIfam" id="TIGR01730">
    <property type="entry name" value="RND_mfp"/>
    <property type="match status" value="1"/>
</dbReference>
<dbReference type="PANTHER" id="PTHR30469">
    <property type="entry name" value="MULTIDRUG RESISTANCE PROTEIN MDTA"/>
    <property type="match status" value="1"/>
</dbReference>
<keyword evidence="2" id="KW-1133">Transmembrane helix</keyword>
<dbReference type="InterPro" id="IPR006143">
    <property type="entry name" value="RND_pump_MFP"/>
</dbReference>
<organism evidence="6 7">
    <name type="scientific">Candidatus Magnetoglobus multicellularis str. Araruama</name>
    <dbReference type="NCBI Taxonomy" id="890399"/>
    <lineage>
        <taxon>Bacteria</taxon>
        <taxon>Pseudomonadati</taxon>
        <taxon>Thermodesulfobacteriota</taxon>
        <taxon>Desulfobacteria</taxon>
        <taxon>Desulfobacterales</taxon>
        <taxon>Desulfobacteraceae</taxon>
        <taxon>Candidatus Magnetoglobus</taxon>
    </lineage>
</organism>